<dbReference type="AlphaFoldDB" id="A0A6J7EY03"/>
<evidence type="ECO:0000256" key="1">
    <source>
        <dbReference type="ARBA" id="ARBA00022723"/>
    </source>
</evidence>
<keyword evidence="3" id="KW-0464">Manganese</keyword>
<dbReference type="EMBL" id="CAFBLZ010000063">
    <property type="protein sequence ID" value="CAB4886458.1"/>
    <property type="molecule type" value="Genomic_DNA"/>
</dbReference>
<dbReference type="GO" id="GO:0005737">
    <property type="term" value="C:cytoplasm"/>
    <property type="evidence" value="ECO:0007669"/>
    <property type="project" value="TreeGrafter"/>
</dbReference>
<dbReference type="PANTHER" id="PTHR42909">
    <property type="entry name" value="ZGC:136858"/>
    <property type="match status" value="1"/>
</dbReference>
<evidence type="ECO:0000256" key="2">
    <source>
        <dbReference type="ARBA" id="ARBA00022801"/>
    </source>
</evidence>
<dbReference type="GO" id="GO:0004730">
    <property type="term" value="F:pseudouridylate synthase activity"/>
    <property type="evidence" value="ECO:0007669"/>
    <property type="project" value="InterPro"/>
</dbReference>
<gene>
    <name evidence="6" type="ORF">UFOPK3482_00794</name>
</gene>
<dbReference type="InterPro" id="IPR022830">
    <property type="entry name" value="Indigdn_synthA-like"/>
</dbReference>
<dbReference type="Gene3D" id="3.40.1790.10">
    <property type="entry name" value="Indigoidine synthase domain"/>
    <property type="match status" value="1"/>
</dbReference>
<dbReference type="PANTHER" id="PTHR42909:SF1">
    <property type="entry name" value="CARBOHYDRATE KINASE PFKB DOMAIN-CONTAINING PROTEIN"/>
    <property type="match status" value="1"/>
</dbReference>
<organism evidence="6">
    <name type="scientific">freshwater metagenome</name>
    <dbReference type="NCBI Taxonomy" id="449393"/>
    <lineage>
        <taxon>unclassified sequences</taxon>
        <taxon>metagenomes</taxon>
        <taxon>ecological metagenomes</taxon>
    </lineage>
</organism>
<dbReference type="Pfam" id="PF04227">
    <property type="entry name" value="Indigoidine_A"/>
    <property type="match status" value="1"/>
</dbReference>
<dbReference type="HAMAP" id="MF_01876">
    <property type="entry name" value="PsiMP_glycosidase"/>
    <property type="match status" value="1"/>
</dbReference>
<keyword evidence="1" id="KW-0479">Metal-binding</keyword>
<dbReference type="GO" id="GO:0046872">
    <property type="term" value="F:metal ion binding"/>
    <property type="evidence" value="ECO:0007669"/>
    <property type="project" value="UniProtKB-KW"/>
</dbReference>
<protein>
    <submittedName>
        <fullName evidence="6">Unannotated protein</fullName>
    </submittedName>
</protein>
<evidence type="ECO:0000256" key="4">
    <source>
        <dbReference type="ARBA" id="ARBA00023239"/>
    </source>
</evidence>
<sequence length="302" mass="31653">MSQLNFQTSPEVAQAIQSGKPIVALESTIISHGLPRPSNLTVAREVEEIVRARGAVPATIAILDGTVHIGLTDEQLVDIANRDDIAKASSRDLAIIAASGKSAATTVAATAHLAVLAGINVFATGGLGGVHRGANETFDESADLTALSQLDITIVCAGVKSILDVGATLERLETLAIGLVGYKTNHFPGFYLTDSGFTIEHQVDSAEEIAAIIAQRIALKTNNGLIVANPVAVEMDRTRHDAILKSGLENAEKSGIHGKYVTPFLLEHFHTASDGESLKVNIEIIKSNSALAADIAVATKKK</sequence>
<keyword evidence="2" id="KW-0378">Hydrolase</keyword>
<evidence type="ECO:0000256" key="5">
    <source>
        <dbReference type="ARBA" id="ARBA00023295"/>
    </source>
</evidence>
<dbReference type="InterPro" id="IPR007342">
    <property type="entry name" value="PsuG"/>
</dbReference>
<accession>A0A6J7EY03</accession>
<dbReference type="SUPFAM" id="SSF110581">
    <property type="entry name" value="Indigoidine synthase A-like"/>
    <property type="match status" value="1"/>
</dbReference>
<evidence type="ECO:0000256" key="3">
    <source>
        <dbReference type="ARBA" id="ARBA00023211"/>
    </source>
</evidence>
<dbReference type="GO" id="GO:0016798">
    <property type="term" value="F:hydrolase activity, acting on glycosyl bonds"/>
    <property type="evidence" value="ECO:0007669"/>
    <property type="project" value="UniProtKB-KW"/>
</dbReference>
<keyword evidence="5" id="KW-0326">Glycosidase</keyword>
<keyword evidence="4" id="KW-0456">Lyase</keyword>
<proteinExistence type="inferred from homology"/>
<evidence type="ECO:0000313" key="6">
    <source>
        <dbReference type="EMBL" id="CAB4886458.1"/>
    </source>
</evidence>
<name>A0A6J7EY03_9ZZZZ</name>
<reference evidence="6" key="1">
    <citation type="submission" date="2020-05" db="EMBL/GenBank/DDBJ databases">
        <authorList>
            <person name="Chiriac C."/>
            <person name="Salcher M."/>
            <person name="Ghai R."/>
            <person name="Kavagutti S V."/>
        </authorList>
    </citation>
    <scope>NUCLEOTIDE SEQUENCE</scope>
</reference>